<evidence type="ECO:0000313" key="1">
    <source>
        <dbReference type="EMBL" id="KAF2703719.1"/>
    </source>
</evidence>
<dbReference type="OrthoDB" id="10006285at2759"/>
<sequence length="189" mass="21400">MRSQQCRSTGMARWAMRPSQQQVDVVDRLYMQKENALDVTLVGKPAALPESKVGVSCANIDAQGGIGAMDEIRPFDLKQSKSPVEPLNIASQTFSPEGQATLFTTVKGDPTVNKTWFLSAFSVYQRRRINECSLLQHSDNWKALHEEIAMKPCRNRRPIWLSPESWLNPRQHLCNRRLVQGPPEISCIH</sequence>
<name>A0A6G1JSX7_9PLEO</name>
<gene>
    <name evidence="1" type="ORF">K504DRAFT_507630</name>
</gene>
<proteinExistence type="predicted"/>
<protein>
    <submittedName>
        <fullName evidence="1">Uncharacterized protein</fullName>
    </submittedName>
</protein>
<dbReference type="Proteomes" id="UP000799428">
    <property type="component" value="Unassembled WGS sequence"/>
</dbReference>
<accession>A0A6G1JSX7</accession>
<dbReference type="AlphaFoldDB" id="A0A6G1JSX7"/>
<organism evidence="1 2">
    <name type="scientific">Pleomassaria siparia CBS 279.74</name>
    <dbReference type="NCBI Taxonomy" id="1314801"/>
    <lineage>
        <taxon>Eukaryota</taxon>
        <taxon>Fungi</taxon>
        <taxon>Dikarya</taxon>
        <taxon>Ascomycota</taxon>
        <taxon>Pezizomycotina</taxon>
        <taxon>Dothideomycetes</taxon>
        <taxon>Pleosporomycetidae</taxon>
        <taxon>Pleosporales</taxon>
        <taxon>Pleomassariaceae</taxon>
        <taxon>Pleomassaria</taxon>
    </lineage>
</organism>
<keyword evidence="2" id="KW-1185">Reference proteome</keyword>
<evidence type="ECO:0000313" key="2">
    <source>
        <dbReference type="Proteomes" id="UP000799428"/>
    </source>
</evidence>
<dbReference type="EMBL" id="MU005785">
    <property type="protein sequence ID" value="KAF2703719.1"/>
    <property type="molecule type" value="Genomic_DNA"/>
</dbReference>
<reference evidence="1" key="1">
    <citation type="journal article" date="2020" name="Stud. Mycol.">
        <title>101 Dothideomycetes genomes: a test case for predicting lifestyles and emergence of pathogens.</title>
        <authorList>
            <person name="Haridas S."/>
            <person name="Albert R."/>
            <person name="Binder M."/>
            <person name="Bloem J."/>
            <person name="Labutti K."/>
            <person name="Salamov A."/>
            <person name="Andreopoulos B."/>
            <person name="Baker S."/>
            <person name="Barry K."/>
            <person name="Bills G."/>
            <person name="Bluhm B."/>
            <person name="Cannon C."/>
            <person name="Castanera R."/>
            <person name="Culley D."/>
            <person name="Daum C."/>
            <person name="Ezra D."/>
            <person name="Gonzalez J."/>
            <person name="Henrissat B."/>
            <person name="Kuo A."/>
            <person name="Liang C."/>
            <person name="Lipzen A."/>
            <person name="Lutzoni F."/>
            <person name="Magnuson J."/>
            <person name="Mondo S."/>
            <person name="Nolan M."/>
            <person name="Ohm R."/>
            <person name="Pangilinan J."/>
            <person name="Park H.-J."/>
            <person name="Ramirez L."/>
            <person name="Alfaro M."/>
            <person name="Sun H."/>
            <person name="Tritt A."/>
            <person name="Yoshinaga Y."/>
            <person name="Zwiers L.-H."/>
            <person name="Turgeon B."/>
            <person name="Goodwin S."/>
            <person name="Spatafora J."/>
            <person name="Crous P."/>
            <person name="Grigoriev I."/>
        </authorList>
    </citation>
    <scope>NUCLEOTIDE SEQUENCE</scope>
    <source>
        <strain evidence="1">CBS 279.74</strain>
    </source>
</reference>